<dbReference type="Pfam" id="PF13414">
    <property type="entry name" value="TPR_11"/>
    <property type="match status" value="1"/>
</dbReference>
<evidence type="ECO:0000256" key="1">
    <source>
        <dbReference type="ARBA" id="ARBA00022618"/>
    </source>
</evidence>
<dbReference type="PROSITE" id="PS50005">
    <property type="entry name" value="TPR"/>
    <property type="match status" value="3"/>
</dbReference>
<evidence type="ECO:0000313" key="10">
    <source>
        <dbReference type="EMBL" id="KAG8231925.1"/>
    </source>
</evidence>
<dbReference type="GO" id="GO:0005680">
    <property type="term" value="C:anaphase-promoting complex"/>
    <property type="evidence" value="ECO:0007669"/>
    <property type="project" value="InterPro"/>
</dbReference>
<dbReference type="Proteomes" id="UP000792457">
    <property type="component" value="Unassembled WGS sequence"/>
</dbReference>
<dbReference type="OrthoDB" id="10262026at2759"/>
<dbReference type="SUPFAM" id="SSF48452">
    <property type="entry name" value="TPR-like"/>
    <property type="match status" value="2"/>
</dbReference>
<proteinExistence type="predicted"/>
<dbReference type="PANTHER" id="PTHR12558">
    <property type="entry name" value="CELL DIVISION CYCLE 16,23,27"/>
    <property type="match status" value="1"/>
</dbReference>
<evidence type="ECO:0000256" key="2">
    <source>
        <dbReference type="ARBA" id="ARBA00022737"/>
    </source>
</evidence>
<reference evidence="10" key="1">
    <citation type="submission" date="2013-04" db="EMBL/GenBank/DDBJ databases">
        <authorList>
            <person name="Qu J."/>
            <person name="Murali S.C."/>
            <person name="Bandaranaike D."/>
            <person name="Bellair M."/>
            <person name="Blankenburg K."/>
            <person name="Chao H."/>
            <person name="Dinh H."/>
            <person name="Doddapaneni H."/>
            <person name="Downs B."/>
            <person name="Dugan-Rocha S."/>
            <person name="Elkadiri S."/>
            <person name="Gnanaolivu R.D."/>
            <person name="Hernandez B."/>
            <person name="Javaid M."/>
            <person name="Jayaseelan J.C."/>
            <person name="Lee S."/>
            <person name="Li M."/>
            <person name="Ming W."/>
            <person name="Munidasa M."/>
            <person name="Muniz J."/>
            <person name="Nguyen L."/>
            <person name="Ongeri F."/>
            <person name="Osuji N."/>
            <person name="Pu L.-L."/>
            <person name="Puazo M."/>
            <person name="Qu C."/>
            <person name="Quiroz J."/>
            <person name="Raj R."/>
            <person name="Weissenberger G."/>
            <person name="Xin Y."/>
            <person name="Zou X."/>
            <person name="Han Y."/>
            <person name="Richards S."/>
            <person name="Worley K."/>
            <person name="Muzny D."/>
            <person name="Gibbs R."/>
        </authorList>
    </citation>
    <scope>NUCLEOTIDE SEQUENCE</scope>
    <source>
        <strain evidence="10">Sampled in the wild</strain>
    </source>
</reference>
<gene>
    <name evidence="10" type="ORF">J437_LFUL011394</name>
</gene>
<dbReference type="InterPro" id="IPR007192">
    <property type="entry name" value="APC8"/>
</dbReference>
<feature type="compositionally biased region" description="Polar residues" evidence="8">
    <location>
        <begin position="604"/>
        <end position="616"/>
    </location>
</feature>
<dbReference type="AlphaFoldDB" id="A0A8K0KBM1"/>
<dbReference type="GO" id="GO:0051301">
    <property type="term" value="P:cell division"/>
    <property type="evidence" value="ECO:0007669"/>
    <property type="project" value="UniProtKB-KW"/>
</dbReference>
<evidence type="ECO:0000256" key="3">
    <source>
        <dbReference type="ARBA" id="ARBA00022776"/>
    </source>
</evidence>
<keyword evidence="11" id="KW-1185">Reference proteome</keyword>
<dbReference type="PANTHER" id="PTHR12558:SF10">
    <property type="entry name" value="CELL DIVISION CYCLE PROTEIN 23 HOMOLOG"/>
    <property type="match status" value="1"/>
</dbReference>
<dbReference type="GO" id="GO:0045842">
    <property type="term" value="P:positive regulation of mitotic metaphase/anaphase transition"/>
    <property type="evidence" value="ECO:0007669"/>
    <property type="project" value="TreeGrafter"/>
</dbReference>
<feature type="domain" description="Cdc23" evidence="9">
    <location>
        <begin position="14"/>
        <end position="257"/>
    </location>
</feature>
<dbReference type="Pfam" id="PF13176">
    <property type="entry name" value="TPR_7"/>
    <property type="match status" value="1"/>
</dbReference>
<keyword evidence="1" id="KW-0132">Cell division</keyword>
<feature type="region of interest" description="Disordered" evidence="8">
    <location>
        <begin position="597"/>
        <end position="616"/>
    </location>
</feature>
<evidence type="ECO:0000313" key="11">
    <source>
        <dbReference type="Proteomes" id="UP000792457"/>
    </source>
</evidence>
<keyword evidence="3" id="KW-0498">Mitosis</keyword>
<dbReference type="GO" id="GO:0016567">
    <property type="term" value="P:protein ubiquitination"/>
    <property type="evidence" value="ECO:0007669"/>
    <property type="project" value="TreeGrafter"/>
</dbReference>
<evidence type="ECO:0000256" key="7">
    <source>
        <dbReference type="PROSITE-ProRule" id="PRU00339"/>
    </source>
</evidence>
<accession>A0A8K0KBM1</accession>
<dbReference type="EMBL" id="KZ308583">
    <property type="protein sequence ID" value="KAG8231925.1"/>
    <property type="molecule type" value="Genomic_DNA"/>
</dbReference>
<protein>
    <recommendedName>
        <fullName evidence="9">Cdc23 domain-containing protein</fullName>
    </recommendedName>
</protein>
<evidence type="ECO:0000259" key="9">
    <source>
        <dbReference type="Pfam" id="PF04049"/>
    </source>
</evidence>
<dbReference type="Gene3D" id="1.25.40.10">
    <property type="entry name" value="Tetratricopeptide repeat domain"/>
    <property type="match status" value="2"/>
</dbReference>
<dbReference type="Pfam" id="PF13181">
    <property type="entry name" value="TPR_8"/>
    <property type="match status" value="2"/>
</dbReference>
<evidence type="ECO:0000256" key="8">
    <source>
        <dbReference type="SAM" id="MobiDB-lite"/>
    </source>
</evidence>
<dbReference type="InterPro" id="IPR019734">
    <property type="entry name" value="TPR_rpt"/>
</dbReference>
<evidence type="ECO:0000256" key="4">
    <source>
        <dbReference type="ARBA" id="ARBA00022786"/>
    </source>
</evidence>
<keyword evidence="5 7" id="KW-0802">TPR repeat</keyword>
<name>A0A8K0KBM1_LADFU</name>
<dbReference type="GO" id="GO:0031145">
    <property type="term" value="P:anaphase-promoting complex-dependent catabolic process"/>
    <property type="evidence" value="ECO:0007669"/>
    <property type="project" value="TreeGrafter"/>
</dbReference>
<keyword evidence="2" id="KW-0677">Repeat</keyword>
<feature type="repeat" description="TPR" evidence="7">
    <location>
        <begin position="352"/>
        <end position="385"/>
    </location>
</feature>
<dbReference type="SMART" id="SM00028">
    <property type="entry name" value="TPR"/>
    <property type="match status" value="8"/>
</dbReference>
<dbReference type="InterPro" id="IPR011990">
    <property type="entry name" value="TPR-like_helical_dom_sf"/>
</dbReference>
<sequence length="616" mass="70160">MADESLLIDLTLVKADLIRGIHECSQRGLMHSTKWLSELNYALNDVKLDESKITCPQTEHLAAEDDSYLLAKSYFDLKEYDRCAFFTSSCRVPKARFLHFYSRYLASEKKRINNMTEKTLSAVMEPSEMGHLQELAADLRRERSGNNSWSSNGLDGFGLYLLGIVAKRLDLLSEAEEALVAAVNAEPTHWGAWLELASLVTGYAKLDELKLPNHWIKHFFLGHVYVEIQLNAEALSTYWSLSHAGFSKSNYITAQTAIAYHNQREVDQAIALFQKLQKSDPNRLDNLDTYSNLLYVKELKVELANLAHHATQIDEYRAETCCVIGNLYSLRAEHQKAVLYFTRALKLNPYFLSAWTLMGHEFMEMKNTNAAIRSYRQAIEVNRRDYRAWYGLGQTYEILKMPAYCLYYYHRAQALKPMDSRMLVALGETYEKLERMQQALGCYKKARGVGDIEGGALLKMAKIYEKLKELEHAAEAYKEYVQENEPRSEEGSMILGNGSMIGSPSLSNSRVGGGGGDRAEMAQAYKFLANYYIRRDNLDEAHHYSQRCLKYDETREEGRALLRTIAQKRSLQDEGQMQVEELSGTNTVVLPFRVRQSGAGEEGSPSTYSMNLSFTP</sequence>
<reference evidence="10" key="2">
    <citation type="submission" date="2017-10" db="EMBL/GenBank/DDBJ databases">
        <title>Ladona fulva Genome sequencing and assembly.</title>
        <authorList>
            <person name="Murali S."/>
            <person name="Richards S."/>
            <person name="Bandaranaike D."/>
            <person name="Bellair M."/>
            <person name="Blankenburg K."/>
            <person name="Chao H."/>
            <person name="Dinh H."/>
            <person name="Doddapaneni H."/>
            <person name="Dugan-Rocha S."/>
            <person name="Elkadiri S."/>
            <person name="Gnanaolivu R."/>
            <person name="Hernandez B."/>
            <person name="Skinner E."/>
            <person name="Javaid M."/>
            <person name="Lee S."/>
            <person name="Li M."/>
            <person name="Ming W."/>
            <person name="Munidasa M."/>
            <person name="Muniz J."/>
            <person name="Nguyen L."/>
            <person name="Hughes D."/>
            <person name="Osuji N."/>
            <person name="Pu L.-L."/>
            <person name="Puazo M."/>
            <person name="Qu C."/>
            <person name="Quiroz J."/>
            <person name="Raj R."/>
            <person name="Weissenberger G."/>
            <person name="Xin Y."/>
            <person name="Zou X."/>
            <person name="Han Y."/>
            <person name="Worley K."/>
            <person name="Muzny D."/>
            <person name="Gibbs R."/>
        </authorList>
    </citation>
    <scope>NUCLEOTIDE SEQUENCE</scope>
    <source>
        <strain evidence="10">Sampled in the wild</strain>
    </source>
</reference>
<evidence type="ECO:0000256" key="5">
    <source>
        <dbReference type="ARBA" id="ARBA00022803"/>
    </source>
</evidence>
<organism evidence="10 11">
    <name type="scientific">Ladona fulva</name>
    <name type="common">Scarce chaser dragonfly</name>
    <name type="synonym">Libellula fulva</name>
    <dbReference type="NCBI Taxonomy" id="123851"/>
    <lineage>
        <taxon>Eukaryota</taxon>
        <taxon>Metazoa</taxon>
        <taxon>Ecdysozoa</taxon>
        <taxon>Arthropoda</taxon>
        <taxon>Hexapoda</taxon>
        <taxon>Insecta</taxon>
        <taxon>Pterygota</taxon>
        <taxon>Palaeoptera</taxon>
        <taxon>Odonata</taxon>
        <taxon>Epiprocta</taxon>
        <taxon>Anisoptera</taxon>
        <taxon>Libelluloidea</taxon>
        <taxon>Libellulidae</taxon>
        <taxon>Ladona</taxon>
    </lineage>
</organism>
<dbReference type="Pfam" id="PF04049">
    <property type="entry name" value="ANAPC8"/>
    <property type="match status" value="1"/>
</dbReference>
<keyword evidence="6" id="KW-0131">Cell cycle</keyword>
<feature type="repeat" description="TPR" evidence="7">
    <location>
        <begin position="318"/>
        <end position="351"/>
    </location>
</feature>
<evidence type="ECO:0000256" key="6">
    <source>
        <dbReference type="ARBA" id="ARBA00023306"/>
    </source>
</evidence>
<comment type="caution">
    <text evidence="10">The sequence shown here is derived from an EMBL/GenBank/DDBJ whole genome shotgun (WGS) entry which is preliminary data.</text>
</comment>
<keyword evidence="4" id="KW-0833">Ubl conjugation pathway</keyword>
<feature type="repeat" description="TPR" evidence="7">
    <location>
        <begin position="522"/>
        <end position="555"/>
    </location>
</feature>